<dbReference type="CDD" id="cd14840">
    <property type="entry name" value="D-Ala-D-Ala_dipeptidase_Aad"/>
    <property type="match status" value="1"/>
</dbReference>
<dbReference type="AlphaFoldDB" id="A0A0J5LA39"/>
<keyword evidence="4 9" id="KW-0378">Hydrolase</keyword>
<keyword evidence="8 10" id="KW-0961">Cell wall biogenesis/degradation</keyword>
<dbReference type="Gene3D" id="3.30.1380.10">
    <property type="match status" value="1"/>
</dbReference>
<dbReference type="GO" id="GO:0006508">
    <property type="term" value="P:proteolysis"/>
    <property type="evidence" value="ECO:0007669"/>
    <property type="project" value="UniProtKB-KW"/>
</dbReference>
<dbReference type="PATRIC" id="fig|61647.15.peg.3977"/>
<accession>A0A0J5LA39</accession>
<dbReference type="OrthoDB" id="9801430at2"/>
<dbReference type="PANTHER" id="PTHR43126:SF1">
    <property type="entry name" value="D-ALANYL-D-ALANINE DIPEPTIDASE"/>
    <property type="match status" value="1"/>
</dbReference>
<evidence type="ECO:0000313" key="12">
    <source>
        <dbReference type="Proteomes" id="UP000036196"/>
    </source>
</evidence>
<keyword evidence="3 9" id="KW-0479">Metal-binding</keyword>
<feature type="binding site" evidence="9">
    <location>
        <position position="98"/>
    </location>
    <ligand>
        <name>Zn(2+)</name>
        <dbReference type="ChEBI" id="CHEBI:29105"/>
        <note>catalytic</note>
    </ligand>
</feature>
<dbReference type="RefSeq" id="WP_048278427.1">
    <property type="nucleotide sequence ID" value="NZ_CACVCI010000001.1"/>
</dbReference>
<comment type="cofactor">
    <cofactor evidence="9">
        <name>Zn(2+)</name>
        <dbReference type="ChEBI" id="CHEBI:29105"/>
    </cofactor>
    <text evidence="9">Binds 1 zinc ion per subunit.</text>
</comment>
<dbReference type="EC" id="3.4.13.22" evidence="9 10"/>
<dbReference type="GO" id="GO:0071555">
    <property type="term" value="P:cell wall organization"/>
    <property type="evidence" value="ECO:0007669"/>
    <property type="project" value="UniProtKB-KW"/>
</dbReference>
<evidence type="ECO:0000256" key="5">
    <source>
        <dbReference type="ARBA" id="ARBA00022833"/>
    </source>
</evidence>
<dbReference type="eggNOG" id="COG2173">
    <property type="taxonomic scope" value="Bacteria"/>
</dbReference>
<dbReference type="GO" id="GO:0008237">
    <property type="term" value="F:metallopeptidase activity"/>
    <property type="evidence" value="ECO:0007669"/>
    <property type="project" value="UniProtKB-KW"/>
</dbReference>
<dbReference type="InterPro" id="IPR000755">
    <property type="entry name" value="A_A_dipeptidase"/>
</dbReference>
<feature type="binding site" evidence="9">
    <location>
        <position position="105"/>
    </location>
    <ligand>
        <name>Zn(2+)</name>
        <dbReference type="ChEBI" id="CHEBI:29105"/>
        <note>catalytic</note>
    </ligand>
</feature>
<dbReference type="STRING" id="61647.LG71_10080"/>
<feature type="site" description="Transition state stabilizer" evidence="9">
    <location>
        <position position="71"/>
    </location>
</feature>
<evidence type="ECO:0000256" key="10">
    <source>
        <dbReference type="PIRNR" id="PIRNR026671"/>
    </source>
</evidence>
<proteinExistence type="inferred from homology"/>
<evidence type="ECO:0000313" key="11">
    <source>
        <dbReference type="EMBL" id="KMK15460.1"/>
    </source>
</evidence>
<sequence length="194" mass="21073">MSQSLPLIDIAARFPTLDIDLKYATADNLTGRPIYGEARCLLHPDAAAALEKSLQIAALAGLRLQVLDAYRPQRAQALLWNACPDPAYVVPGSLGSNHSRGTAIDVTLLDERGEALDMGTGFDEMSELSHPFHPGIPPQAQRNRLLLNAIMYGGGFRGIATEWWHFELPDAAGYPLLDDAFSCLTPDNAYGVKQ</sequence>
<gene>
    <name evidence="9" type="primary">ddpX</name>
    <name evidence="11" type="ORF">ABW06_05665</name>
</gene>
<dbReference type="InterPro" id="IPR009045">
    <property type="entry name" value="Zn_M74/Hedgehog-like"/>
</dbReference>
<keyword evidence="2 9" id="KW-0645">Protease</keyword>
<feature type="binding site" evidence="9">
    <location>
        <position position="165"/>
    </location>
    <ligand>
        <name>Zn(2+)</name>
        <dbReference type="ChEBI" id="CHEBI:29105"/>
        <note>catalytic</note>
    </ligand>
</feature>
<evidence type="ECO:0000256" key="2">
    <source>
        <dbReference type="ARBA" id="ARBA00022670"/>
    </source>
</evidence>
<protein>
    <recommendedName>
        <fullName evidence="9 10">D-alanyl-D-alanine dipeptidase</fullName>
        <shortName evidence="9 10">D-Ala-D-Ala dipeptidase</shortName>
        <ecNumber evidence="9 10">3.4.13.22</ecNumber>
    </recommendedName>
</protein>
<dbReference type="HAMAP" id="MF_01924">
    <property type="entry name" value="A_A_dipeptidase"/>
    <property type="match status" value="1"/>
</dbReference>
<organism evidence="11 12">
    <name type="scientific">Pluralibacter gergoviae</name>
    <name type="common">Enterobacter gergoviae</name>
    <dbReference type="NCBI Taxonomy" id="61647"/>
    <lineage>
        <taxon>Bacteria</taxon>
        <taxon>Pseudomonadati</taxon>
        <taxon>Pseudomonadota</taxon>
        <taxon>Gammaproteobacteria</taxon>
        <taxon>Enterobacterales</taxon>
        <taxon>Enterobacteriaceae</taxon>
        <taxon>Pluralibacter</taxon>
    </lineage>
</organism>
<dbReference type="GO" id="GO:0160237">
    <property type="term" value="F:D-Ala-D-Ala dipeptidase activity"/>
    <property type="evidence" value="ECO:0007669"/>
    <property type="project" value="UniProtKB-EC"/>
</dbReference>
<name>A0A0J5LA39_PLUGE</name>
<evidence type="ECO:0000256" key="9">
    <source>
        <dbReference type="HAMAP-Rule" id="MF_01924"/>
    </source>
</evidence>
<comment type="caution">
    <text evidence="11">The sequence shown here is derived from an EMBL/GenBank/DDBJ whole genome shotgun (WGS) entry which is preliminary data.</text>
</comment>
<keyword evidence="12" id="KW-1185">Reference proteome</keyword>
<dbReference type="PANTHER" id="PTHR43126">
    <property type="entry name" value="D-ALANYL-D-ALANINE DIPEPTIDASE"/>
    <property type="match status" value="1"/>
</dbReference>
<dbReference type="Proteomes" id="UP000036196">
    <property type="component" value="Unassembled WGS sequence"/>
</dbReference>
<dbReference type="Pfam" id="PF01427">
    <property type="entry name" value="Peptidase_M15"/>
    <property type="match status" value="1"/>
</dbReference>
<keyword evidence="7 9" id="KW-0482">Metalloprotease</keyword>
<reference evidence="11 12" key="1">
    <citation type="submission" date="2015-05" db="EMBL/GenBank/DDBJ databases">
        <title>Genome sequences of Pluralibacter gergoviae.</title>
        <authorList>
            <person name="Greninger A.L."/>
            <person name="Miller S."/>
        </authorList>
    </citation>
    <scope>NUCLEOTIDE SEQUENCE [LARGE SCALE GENOMIC DNA]</scope>
    <source>
        <strain evidence="11 12">JS81F13</strain>
    </source>
</reference>
<keyword evidence="6 9" id="KW-0224">Dipeptidase</keyword>
<comment type="catalytic activity">
    <reaction evidence="1 9 10">
        <text>D-alanyl-D-alanine + H2O = 2 D-alanine</text>
        <dbReference type="Rhea" id="RHEA:20661"/>
        <dbReference type="ChEBI" id="CHEBI:15377"/>
        <dbReference type="ChEBI" id="CHEBI:57416"/>
        <dbReference type="ChEBI" id="CHEBI:57822"/>
        <dbReference type="EC" id="3.4.13.22"/>
    </reaction>
</comment>
<evidence type="ECO:0000256" key="4">
    <source>
        <dbReference type="ARBA" id="ARBA00022801"/>
    </source>
</evidence>
<dbReference type="EMBL" id="LDZF01000004">
    <property type="protein sequence ID" value="KMK15460.1"/>
    <property type="molecule type" value="Genomic_DNA"/>
</dbReference>
<evidence type="ECO:0000256" key="6">
    <source>
        <dbReference type="ARBA" id="ARBA00022997"/>
    </source>
</evidence>
<dbReference type="SUPFAM" id="SSF55166">
    <property type="entry name" value="Hedgehog/DD-peptidase"/>
    <property type="match status" value="1"/>
</dbReference>
<comment type="function">
    <text evidence="9 10">Catalyzes hydrolysis of the D-alanyl-D-alanine dipeptide.</text>
</comment>
<dbReference type="PIRSF" id="PIRSF026671">
    <property type="entry name" value="AA_dipeptidase"/>
    <property type="match status" value="1"/>
</dbReference>
<evidence type="ECO:0000256" key="7">
    <source>
        <dbReference type="ARBA" id="ARBA00023049"/>
    </source>
</evidence>
<evidence type="ECO:0000256" key="8">
    <source>
        <dbReference type="ARBA" id="ARBA00023316"/>
    </source>
</evidence>
<feature type="active site" description="Proton donor/acceptor" evidence="9">
    <location>
        <position position="162"/>
    </location>
</feature>
<evidence type="ECO:0000256" key="1">
    <source>
        <dbReference type="ARBA" id="ARBA00001362"/>
    </source>
</evidence>
<comment type="similarity">
    <text evidence="9 10">Belongs to the peptidase M15D family.</text>
</comment>
<evidence type="ECO:0000256" key="3">
    <source>
        <dbReference type="ARBA" id="ARBA00022723"/>
    </source>
</evidence>
<dbReference type="NCBIfam" id="NF007557">
    <property type="entry name" value="PRK10178.1"/>
    <property type="match status" value="1"/>
</dbReference>
<dbReference type="GO" id="GO:0008270">
    <property type="term" value="F:zinc ion binding"/>
    <property type="evidence" value="ECO:0007669"/>
    <property type="project" value="UniProtKB-UniRule"/>
</dbReference>
<keyword evidence="5 9" id="KW-0862">Zinc</keyword>